<dbReference type="EMBL" id="JAINUF010000003">
    <property type="protein sequence ID" value="KAJ8370075.1"/>
    <property type="molecule type" value="Genomic_DNA"/>
</dbReference>
<reference evidence="1" key="1">
    <citation type="journal article" date="2023" name="Science">
        <title>Genome structures resolve the early diversification of teleost fishes.</title>
        <authorList>
            <person name="Parey E."/>
            <person name="Louis A."/>
            <person name="Montfort J."/>
            <person name="Bouchez O."/>
            <person name="Roques C."/>
            <person name="Iampietro C."/>
            <person name="Lluch J."/>
            <person name="Castinel A."/>
            <person name="Donnadieu C."/>
            <person name="Desvignes T."/>
            <person name="Floi Bucao C."/>
            <person name="Jouanno E."/>
            <person name="Wen M."/>
            <person name="Mejri S."/>
            <person name="Dirks R."/>
            <person name="Jansen H."/>
            <person name="Henkel C."/>
            <person name="Chen W.J."/>
            <person name="Zahm M."/>
            <person name="Cabau C."/>
            <person name="Klopp C."/>
            <person name="Thompson A.W."/>
            <person name="Robinson-Rechavi M."/>
            <person name="Braasch I."/>
            <person name="Lecointre G."/>
            <person name="Bobe J."/>
            <person name="Postlethwait J.H."/>
            <person name="Berthelot C."/>
            <person name="Roest Crollius H."/>
            <person name="Guiguen Y."/>
        </authorList>
    </citation>
    <scope>NUCLEOTIDE SEQUENCE</scope>
    <source>
        <strain evidence="1">WJC10195</strain>
    </source>
</reference>
<sequence>GVQSPLCVLANRRKSLNLRQVRHLKNHCLLWAVLGEKVLTWECSCRRWTSCAGTESWRTGSCSSGALEWGGVAVGVLNDHVTWEGLVRIHHHELAPVLHRQAQETLDHLSNHTTLRLHHRPEPHCISSTKGQRVNVHKVSGVQF</sequence>
<dbReference type="Proteomes" id="UP001152622">
    <property type="component" value="Chromosome 3"/>
</dbReference>
<proteinExistence type="predicted"/>
<feature type="non-terminal residue" evidence="1">
    <location>
        <position position="144"/>
    </location>
</feature>
<dbReference type="AlphaFoldDB" id="A0A9Q1FZG1"/>
<evidence type="ECO:0000313" key="1">
    <source>
        <dbReference type="EMBL" id="KAJ8370075.1"/>
    </source>
</evidence>
<comment type="caution">
    <text evidence="1">The sequence shown here is derived from an EMBL/GenBank/DDBJ whole genome shotgun (WGS) entry which is preliminary data.</text>
</comment>
<evidence type="ECO:0000313" key="2">
    <source>
        <dbReference type="Proteomes" id="UP001152622"/>
    </source>
</evidence>
<accession>A0A9Q1FZG1</accession>
<gene>
    <name evidence="1" type="ORF">SKAU_G00101030</name>
</gene>
<organism evidence="1 2">
    <name type="scientific">Synaphobranchus kaupii</name>
    <name type="common">Kaup's arrowtooth eel</name>
    <dbReference type="NCBI Taxonomy" id="118154"/>
    <lineage>
        <taxon>Eukaryota</taxon>
        <taxon>Metazoa</taxon>
        <taxon>Chordata</taxon>
        <taxon>Craniata</taxon>
        <taxon>Vertebrata</taxon>
        <taxon>Euteleostomi</taxon>
        <taxon>Actinopterygii</taxon>
        <taxon>Neopterygii</taxon>
        <taxon>Teleostei</taxon>
        <taxon>Anguilliformes</taxon>
        <taxon>Synaphobranchidae</taxon>
        <taxon>Synaphobranchus</taxon>
    </lineage>
</organism>
<keyword evidence="2" id="KW-1185">Reference proteome</keyword>
<protein>
    <submittedName>
        <fullName evidence="1">Uncharacterized protein</fullName>
    </submittedName>
</protein>
<name>A0A9Q1FZG1_SYNKA</name>